<dbReference type="CDD" id="cd02440">
    <property type="entry name" value="AdoMet_MTases"/>
    <property type="match status" value="1"/>
</dbReference>
<dbReference type="EMBL" id="AP028947">
    <property type="protein sequence ID" value="BET25099.1"/>
    <property type="molecule type" value="Genomic_DNA"/>
</dbReference>
<protein>
    <recommendedName>
        <fullName evidence="3">Methyltransferase domain-containing protein</fullName>
    </recommendedName>
</protein>
<organism evidence="1 2">
    <name type="scientific">Limnobacter thiooxidans</name>
    <dbReference type="NCBI Taxonomy" id="131080"/>
    <lineage>
        <taxon>Bacteria</taxon>
        <taxon>Pseudomonadati</taxon>
        <taxon>Pseudomonadota</taxon>
        <taxon>Betaproteobacteria</taxon>
        <taxon>Burkholderiales</taxon>
        <taxon>Burkholderiaceae</taxon>
        <taxon>Limnobacter</taxon>
    </lineage>
</organism>
<keyword evidence="2" id="KW-1185">Reference proteome</keyword>
<proteinExistence type="predicted"/>
<gene>
    <name evidence="1" type="ORF">RGQ30_06000</name>
</gene>
<dbReference type="AlphaFoldDB" id="A0AA86IXQ2"/>
<accession>A0AA86IXQ2</accession>
<dbReference type="KEGG" id="lto:RGQ30_06000"/>
<dbReference type="Gene3D" id="3.40.50.150">
    <property type="entry name" value="Vaccinia Virus protein VP39"/>
    <property type="match status" value="1"/>
</dbReference>
<dbReference type="RefSeq" id="WP_130558389.1">
    <property type="nucleotide sequence ID" value="NZ_AP028947.1"/>
</dbReference>
<dbReference type="Pfam" id="PF13489">
    <property type="entry name" value="Methyltransf_23"/>
    <property type="match status" value="1"/>
</dbReference>
<evidence type="ECO:0008006" key="3">
    <source>
        <dbReference type="Google" id="ProtNLM"/>
    </source>
</evidence>
<sequence>MDVSQRLVSRTCPFCKASAEDATILSYGNDEWPMVECKGCKFVYLKRAPVYERLSEEFAWEKTSETERQVREEREPVKQGLSRAFKHFRQKVLKRNKLPELIAKYIPGGRVLDIGCAAGGLLATLPTQYQPYGIEVSKALAQAAGAVVEPRGGSIMHDNALNGIQKLPEAHFAGVLMSAFLEHEVEPDGLLKGVARVLQPGGVVIIKVPNYGSWNRKVRAEKWCGFRLPDHVNYFTPENLEALIVRNGLKVVQFGLADRQPTSDNMWIVAAR</sequence>
<evidence type="ECO:0000313" key="1">
    <source>
        <dbReference type="EMBL" id="BET25099.1"/>
    </source>
</evidence>
<dbReference type="SUPFAM" id="SSF53335">
    <property type="entry name" value="S-adenosyl-L-methionine-dependent methyltransferases"/>
    <property type="match status" value="1"/>
</dbReference>
<evidence type="ECO:0000313" key="2">
    <source>
        <dbReference type="Proteomes" id="UP001329151"/>
    </source>
</evidence>
<dbReference type="InterPro" id="IPR029063">
    <property type="entry name" value="SAM-dependent_MTases_sf"/>
</dbReference>
<name>A0AA86IXQ2_9BURK</name>
<dbReference type="PANTHER" id="PTHR43861">
    <property type="entry name" value="TRANS-ACONITATE 2-METHYLTRANSFERASE-RELATED"/>
    <property type="match status" value="1"/>
</dbReference>
<reference evidence="1 2" key="1">
    <citation type="submission" date="2023-10" db="EMBL/GenBank/DDBJ databases">
        <title>Complete Genome Sequence of Limnobacter thiooxidans CS-K2T, Isolated from freshwater lake sediments in Bavaria, Germany.</title>
        <authorList>
            <person name="Naruki M."/>
            <person name="Watanabe A."/>
            <person name="Warashina T."/>
            <person name="Morita T."/>
            <person name="Arakawa K."/>
        </authorList>
    </citation>
    <scope>NUCLEOTIDE SEQUENCE [LARGE SCALE GENOMIC DNA]</scope>
    <source>
        <strain evidence="1 2">CS-K2</strain>
    </source>
</reference>
<dbReference type="Proteomes" id="UP001329151">
    <property type="component" value="Chromosome"/>
</dbReference>